<reference evidence="2" key="1">
    <citation type="submission" date="2019-08" db="EMBL/GenBank/DDBJ databases">
        <authorList>
            <person name="Kucharzyk K."/>
            <person name="Murdoch R.W."/>
            <person name="Higgins S."/>
            <person name="Loffler F."/>
        </authorList>
    </citation>
    <scope>NUCLEOTIDE SEQUENCE</scope>
</reference>
<feature type="region of interest" description="Disordered" evidence="1">
    <location>
        <begin position="19"/>
        <end position="56"/>
    </location>
</feature>
<sequence length="56" mass="5450">MKLLTALYVLAAAALFSGCEPKTTTPAPKATTPDQPAPGGAGTDVPAPGSGGQTRP</sequence>
<organism evidence="2">
    <name type="scientific">bioreactor metagenome</name>
    <dbReference type="NCBI Taxonomy" id="1076179"/>
    <lineage>
        <taxon>unclassified sequences</taxon>
        <taxon>metagenomes</taxon>
        <taxon>ecological metagenomes</taxon>
    </lineage>
</organism>
<feature type="compositionally biased region" description="Low complexity" evidence="1">
    <location>
        <begin position="19"/>
        <end position="38"/>
    </location>
</feature>
<gene>
    <name evidence="2" type="ORF">SDC9_140026</name>
</gene>
<comment type="caution">
    <text evidence="2">The sequence shown here is derived from an EMBL/GenBank/DDBJ whole genome shotgun (WGS) entry which is preliminary data.</text>
</comment>
<dbReference type="EMBL" id="VSSQ01039771">
    <property type="protein sequence ID" value="MPM92890.1"/>
    <property type="molecule type" value="Genomic_DNA"/>
</dbReference>
<evidence type="ECO:0000256" key="1">
    <source>
        <dbReference type="SAM" id="MobiDB-lite"/>
    </source>
</evidence>
<accession>A0A645DTS2</accession>
<dbReference type="PROSITE" id="PS51257">
    <property type="entry name" value="PROKAR_LIPOPROTEIN"/>
    <property type="match status" value="1"/>
</dbReference>
<evidence type="ECO:0000313" key="2">
    <source>
        <dbReference type="EMBL" id="MPM92890.1"/>
    </source>
</evidence>
<protein>
    <submittedName>
        <fullName evidence="2">Uncharacterized protein</fullName>
    </submittedName>
</protein>
<proteinExistence type="predicted"/>
<name>A0A645DTS2_9ZZZZ</name>
<dbReference type="AlphaFoldDB" id="A0A645DTS2"/>